<dbReference type="AlphaFoldDB" id="A0A7J0DGF0"/>
<proteinExistence type="inferred from homology"/>
<evidence type="ECO:0000256" key="2">
    <source>
        <dbReference type="ARBA" id="ARBA00009658"/>
    </source>
</evidence>
<evidence type="ECO:0000256" key="3">
    <source>
        <dbReference type="ARBA" id="ARBA00023136"/>
    </source>
</evidence>
<comment type="subcellular location">
    <subcellularLocation>
        <location evidence="1">Membrane</location>
    </subcellularLocation>
    <subcellularLocation>
        <location evidence="4">Mitochondrion inner membrane</location>
    </subcellularLocation>
</comment>
<dbReference type="PANTHER" id="PTHR23222:SF1">
    <property type="entry name" value="PROHIBITIN-2"/>
    <property type="match status" value="1"/>
</dbReference>
<dbReference type="OrthoDB" id="275637at2759"/>
<dbReference type="GO" id="GO:0007005">
    <property type="term" value="P:mitochondrion organization"/>
    <property type="evidence" value="ECO:0007669"/>
    <property type="project" value="TreeGrafter"/>
</dbReference>
<evidence type="ECO:0000313" key="6">
    <source>
        <dbReference type="Proteomes" id="UP000585474"/>
    </source>
</evidence>
<comment type="caution">
    <text evidence="5">The sequence shown here is derived from an EMBL/GenBank/DDBJ whole genome shotgun (WGS) entry which is preliminary data.</text>
</comment>
<name>A0A7J0DGF0_9ERIC</name>
<keyword evidence="4" id="KW-0496">Mitochondrion</keyword>
<protein>
    <recommendedName>
        <fullName evidence="4">Prohibitin</fullName>
    </recommendedName>
</protein>
<reference evidence="6" key="1">
    <citation type="submission" date="2019-07" db="EMBL/GenBank/DDBJ databases">
        <title>De Novo Assembly of kiwifruit Actinidia rufa.</title>
        <authorList>
            <person name="Sugita-Konishi S."/>
            <person name="Sato K."/>
            <person name="Mori E."/>
            <person name="Abe Y."/>
            <person name="Kisaki G."/>
            <person name="Hamano K."/>
            <person name="Suezawa K."/>
            <person name="Otani M."/>
            <person name="Fukuda T."/>
            <person name="Manabe T."/>
            <person name="Gomi K."/>
            <person name="Tabuchi M."/>
            <person name="Akimitsu K."/>
            <person name="Kataoka I."/>
        </authorList>
    </citation>
    <scope>NUCLEOTIDE SEQUENCE [LARGE SCALE GENOMIC DNA]</scope>
    <source>
        <strain evidence="6">cv. Fuchu</strain>
    </source>
</reference>
<dbReference type="Proteomes" id="UP000585474">
    <property type="component" value="Unassembled WGS sequence"/>
</dbReference>
<dbReference type="GO" id="GO:0005743">
    <property type="term" value="C:mitochondrial inner membrane"/>
    <property type="evidence" value="ECO:0007669"/>
    <property type="project" value="UniProtKB-SubCell"/>
</dbReference>
<dbReference type="PANTHER" id="PTHR23222">
    <property type="entry name" value="PROHIBITIN"/>
    <property type="match status" value="1"/>
</dbReference>
<accession>A0A7J0DGF0</accession>
<dbReference type="PRINTS" id="PR00679">
    <property type="entry name" value="PROHIBITIN"/>
</dbReference>
<keyword evidence="4" id="KW-0999">Mitochondrion inner membrane</keyword>
<sequence>MDDVSITNLAFGKEFTAAMEAKQVVAQEAERAKFIVEKAEQDKRSSIIRAQGDAKSAKLIGQAIASNLAFITLRKIEAAREIANTISNAANRVFLSSDELLNLQEINLESTTRKK</sequence>
<dbReference type="InterPro" id="IPR000163">
    <property type="entry name" value="Prohibitin"/>
</dbReference>
<evidence type="ECO:0000313" key="5">
    <source>
        <dbReference type="EMBL" id="GFS34778.1"/>
    </source>
</evidence>
<dbReference type="EMBL" id="BJWL01000216">
    <property type="protein sequence ID" value="GFS34778.1"/>
    <property type="molecule type" value="Genomic_DNA"/>
</dbReference>
<evidence type="ECO:0000256" key="4">
    <source>
        <dbReference type="RuleBase" id="RU366048"/>
    </source>
</evidence>
<gene>
    <name evidence="5" type="ORF">Acr_00g0035940</name>
</gene>
<keyword evidence="6" id="KW-1185">Reference proteome</keyword>
<evidence type="ECO:0000256" key="1">
    <source>
        <dbReference type="ARBA" id="ARBA00004370"/>
    </source>
</evidence>
<comment type="similarity">
    <text evidence="2 4">Belongs to the prohibitin family.</text>
</comment>
<keyword evidence="3" id="KW-0472">Membrane</keyword>
<organism evidence="5 6">
    <name type="scientific">Actinidia rufa</name>
    <dbReference type="NCBI Taxonomy" id="165716"/>
    <lineage>
        <taxon>Eukaryota</taxon>
        <taxon>Viridiplantae</taxon>
        <taxon>Streptophyta</taxon>
        <taxon>Embryophyta</taxon>
        <taxon>Tracheophyta</taxon>
        <taxon>Spermatophyta</taxon>
        <taxon>Magnoliopsida</taxon>
        <taxon>eudicotyledons</taxon>
        <taxon>Gunneridae</taxon>
        <taxon>Pentapetalae</taxon>
        <taxon>asterids</taxon>
        <taxon>Ericales</taxon>
        <taxon>Actinidiaceae</taxon>
        <taxon>Actinidia</taxon>
    </lineage>
</organism>